<reference evidence="3" key="1">
    <citation type="submission" date="2021-02" db="EMBL/GenBank/DDBJ databases">
        <authorList>
            <person name="Steward A R."/>
        </authorList>
    </citation>
    <scope>NUCLEOTIDE SEQUENCE</scope>
</reference>
<gene>
    <name evidence="3" type="ORF">PMACD_LOCUS895</name>
</gene>
<feature type="signal peptide" evidence="1">
    <location>
        <begin position="1"/>
        <end position="18"/>
    </location>
</feature>
<name>A0A821LNI4_9NEOP</name>
<dbReference type="InterPro" id="IPR002919">
    <property type="entry name" value="TIL_dom"/>
</dbReference>
<dbReference type="OrthoDB" id="6236007at2759"/>
<evidence type="ECO:0000313" key="4">
    <source>
        <dbReference type="Proteomes" id="UP000663880"/>
    </source>
</evidence>
<evidence type="ECO:0000313" key="3">
    <source>
        <dbReference type="EMBL" id="CAF4754572.1"/>
    </source>
</evidence>
<dbReference type="EMBL" id="CAJOBZ010000002">
    <property type="protein sequence ID" value="CAF4754572.1"/>
    <property type="molecule type" value="Genomic_DNA"/>
</dbReference>
<sequence>MTYSRIFFVLSVLHAVLGAPNCSIDEVLDSCPSDCAYDYCPKDGKHDSTPCVKPTQCTPDCKCAFNYRRYNGTCIPTTECPPFACTGKNEYFEPCPLYCPGEDCSSATPTGECPFLLLIAVNCSPSCRCLPGHWRKDGICVPYEECHDVGG</sequence>
<keyword evidence="4" id="KW-1185">Reference proteome</keyword>
<protein>
    <recommendedName>
        <fullName evidence="2">TIL domain-containing protein</fullName>
    </recommendedName>
</protein>
<dbReference type="AlphaFoldDB" id="A0A821LNI4"/>
<organism evidence="3 4">
    <name type="scientific">Pieris macdunnoughi</name>
    <dbReference type="NCBI Taxonomy" id="345717"/>
    <lineage>
        <taxon>Eukaryota</taxon>
        <taxon>Metazoa</taxon>
        <taxon>Ecdysozoa</taxon>
        <taxon>Arthropoda</taxon>
        <taxon>Hexapoda</taxon>
        <taxon>Insecta</taxon>
        <taxon>Pterygota</taxon>
        <taxon>Neoptera</taxon>
        <taxon>Endopterygota</taxon>
        <taxon>Lepidoptera</taxon>
        <taxon>Glossata</taxon>
        <taxon>Ditrysia</taxon>
        <taxon>Papilionoidea</taxon>
        <taxon>Pieridae</taxon>
        <taxon>Pierinae</taxon>
        <taxon>Pieris</taxon>
    </lineage>
</organism>
<comment type="caution">
    <text evidence="3">The sequence shown here is derived from an EMBL/GenBank/DDBJ whole genome shotgun (WGS) entry which is preliminary data.</text>
</comment>
<accession>A0A821LNI4</accession>
<feature type="domain" description="TIL" evidence="2">
    <location>
        <begin position="87"/>
        <end position="146"/>
    </location>
</feature>
<proteinExistence type="predicted"/>
<feature type="chain" id="PRO_5032965673" description="TIL domain-containing protein" evidence="1">
    <location>
        <begin position="19"/>
        <end position="151"/>
    </location>
</feature>
<evidence type="ECO:0000256" key="1">
    <source>
        <dbReference type="SAM" id="SignalP"/>
    </source>
</evidence>
<dbReference type="Proteomes" id="UP000663880">
    <property type="component" value="Unassembled WGS sequence"/>
</dbReference>
<keyword evidence="1" id="KW-0732">Signal</keyword>
<dbReference type="Gene3D" id="2.10.25.10">
    <property type="entry name" value="Laminin"/>
    <property type="match status" value="2"/>
</dbReference>
<dbReference type="Pfam" id="PF01826">
    <property type="entry name" value="TIL"/>
    <property type="match status" value="1"/>
</dbReference>
<evidence type="ECO:0000259" key="2">
    <source>
        <dbReference type="Pfam" id="PF01826"/>
    </source>
</evidence>